<protein>
    <submittedName>
        <fullName evidence="2">Bifunctional non-homologous end joining protein LigD</fullName>
    </submittedName>
</protein>
<dbReference type="PANTHER" id="PTHR42705">
    <property type="entry name" value="BIFUNCTIONAL NON-HOMOLOGOUS END JOINING PROTEIN LIGD"/>
    <property type="match status" value="1"/>
</dbReference>
<organism evidence="2 3">
    <name type="scientific">Thermoflavimicrobium dichotomicum</name>
    <dbReference type="NCBI Taxonomy" id="46223"/>
    <lineage>
        <taxon>Bacteria</taxon>
        <taxon>Bacillati</taxon>
        <taxon>Bacillota</taxon>
        <taxon>Bacilli</taxon>
        <taxon>Bacillales</taxon>
        <taxon>Thermoactinomycetaceae</taxon>
        <taxon>Thermoflavimicrobium</taxon>
    </lineage>
</organism>
<dbReference type="Proteomes" id="UP000199545">
    <property type="component" value="Unassembled WGS sequence"/>
</dbReference>
<evidence type="ECO:0000259" key="1">
    <source>
        <dbReference type="Pfam" id="PF21686"/>
    </source>
</evidence>
<evidence type="ECO:0000313" key="2">
    <source>
        <dbReference type="EMBL" id="SFJ69112.1"/>
    </source>
</evidence>
<evidence type="ECO:0000313" key="3">
    <source>
        <dbReference type="Proteomes" id="UP000199545"/>
    </source>
</evidence>
<dbReference type="EMBL" id="FORR01000017">
    <property type="protein sequence ID" value="SFJ69112.1"/>
    <property type="molecule type" value="Genomic_DNA"/>
</dbReference>
<dbReference type="NCBIfam" id="TIGR02778">
    <property type="entry name" value="ligD_pol"/>
    <property type="match status" value="1"/>
</dbReference>
<dbReference type="InterPro" id="IPR014145">
    <property type="entry name" value="LigD_pol_dom"/>
</dbReference>
<dbReference type="OrthoDB" id="9802472at2"/>
<dbReference type="PANTHER" id="PTHR42705:SF2">
    <property type="entry name" value="BIFUNCTIONAL NON-HOMOLOGOUS END JOINING PROTEIN LIGD"/>
    <property type="match status" value="1"/>
</dbReference>
<dbReference type="CDD" id="cd04861">
    <property type="entry name" value="LigD_Pol_like"/>
    <property type="match status" value="1"/>
</dbReference>
<reference evidence="2 3" key="1">
    <citation type="submission" date="2016-10" db="EMBL/GenBank/DDBJ databases">
        <authorList>
            <person name="de Groot N.N."/>
        </authorList>
    </citation>
    <scope>NUCLEOTIDE SEQUENCE [LARGE SCALE GENOMIC DNA]</scope>
    <source>
        <strain evidence="2 3">DSM 44778</strain>
    </source>
</reference>
<accession>A0A1I3TF28</accession>
<dbReference type="AlphaFoldDB" id="A0A1I3TF28"/>
<gene>
    <name evidence="2" type="ORF">SAMN05421852_11727</name>
</gene>
<dbReference type="Pfam" id="PF21686">
    <property type="entry name" value="LigD_Prim-Pol"/>
    <property type="match status" value="1"/>
</dbReference>
<name>A0A1I3TF28_9BACL</name>
<sequence>MPSPFRMVSIEGYELKITNPDKWLFPEQRISKWDYILECIRLAPFLLPYCRDRYLTTIRFPDGVGKAFFYQKNVPVHRPDWVETVSDGEVEYILLNNLPTLVWLANLACLEFHVSFNLYTQPDHPNELVFDLDPSIPEFSQVVEVASCTREVLQQMGLDGVVKTSGASGLQIYVPIEPIYSYEETRKVSQFIARYLAERYPRLITIERKVQARGDKVYFDYLQHWRKKTLIAPYSPRAVKEATISAPVKWEELTEGLSPKQFHLPTIHERLEQEGDLFRPLLVGPRYSLDEILQFVEKHLSD</sequence>
<dbReference type="InterPro" id="IPR052171">
    <property type="entry name" value="NHEJ_LigD"/>
</dbReference>
<dbReference type="Gene3D" id="3.90.920.10">
    <property type="entry name" value="DNA primase, PRIM domain"/>
    <property type="match status" value="1"/>
</dbReference>
<proteinExistence type="predicted"/>
<dbReference type="STRING" id="46223.SAMN05421852_11727"/>
<keyword evidence="3" id="KW-1185">Reference proteome</keyword>
<feature type="domain" description="DNA ligase D polymerase" evidence="1">
    <location>
        <begin position="40"/>
        <end position="278"/>
    </location>
</feature>
<dbReference type="RefSeq" id="WP_093231116.1">
    <property type="nucleotide sequence ID" value="NZ_FORR01000017.1"/>
</dbReference>